<dbReference type="SUPFAM" id="SSF56219">
    <property type="entry name" value="DNase I-like"/>
    <property type="match status" value="1"/>
</dbReference>
<dbReference type="InterPro" id="IPR036875">
    <property type="entry name" value="Znf_CCHC_sf"/>
</dbReference>
<dbReference type="SMART" id="SM00343">
    <property type="entry name" value="ZnF_C2HC"/>
    <property type="match status" value="2"/>
</dbReference>
<feature type="compositionally biased region" description="Basic and acidic residues" evidence="2">
    <location>
        <begin position="490"/>
        <end position="505"/>
    </location>
</feature>
<keyword evidence="1" id="KW-0862">Zinc</keyword>
<gene>
    <name evidence="5" type="ORF">OSJNBa0093I09.31</name>
</gene>
<dbReference type="GO" id="GO:0003676">
    <property type="term" value="F:nucleic acid binding"/>
    <property type="evidence" value="ECO:0007669"/>
    <property type="project" value="InterPro"/>
</dbReference>
<feature type="compositionally biased region" description="Polar residues" evidence="2">
    <location>
        <begin position="9"/>
        <end position="20"/>
    </location>
</feature>
<dbReference type="PROSITE" id="PS50878">
    <property type="entry name" value="RT_POL"/>
    <property type="match status" value="1"/>
</dbReference>
<feature type="region of interest" description="Disordered" evidence="2">
    <location>
        <begin position="134"/>
        <end position="166"/>
    </location>
</feature>
<dbReference type="SUPFAM" id="SSF57756">
    <property type="entry name" value="Retrovirus zinc finger-like domains"/>
    <property type="match status" value="1"/>
</dbReference>
<evidence type="ECO:0000256" key="1">
    <source>
        <dbReference type="PROSITE-ProRule" id="PRU00047"/>
    </source>
</evidence>
<dbReference type="AlphaFoldDB" id="A0A5S6R989"/>
<feature type="region of interest" description="Disordered" evidence="2">
    <location>
        <begin position="182"/>
        <end position="221"/>
    </location>
</feature>
<proteinExistence type="predicted"/>
<name>A0A5S6R989_ORYSJ</name>
<feature type="compositionally biased region" description="Basic and acidic residues" evidence="2">
    <location>
        <begin position="156"/>
        <end position="166"/>
    </location>
</feature>
<feature type="region of interest" description="Disordered" evidence="2">
    <location>
        <begin position="522"/>
        <end position="554"/>
    </location>
</feature>
<accession>A0A5S6R989</accession>
<dbReference type="EMBL" id="AC090486">
    <property type="protein sequence ID" value="AAM08819.1"/>
    <property type="molecule type" value="Genomic_DNA"/>
</dbReference>
<reference evidence="6" key="2">
    <citation type="journal article" date="2008" name="Nucleic Acids Res.">
        <title>The rice annotation project database (RAP-DB): 2008 update.</title>
        <authorList>
            <consortium name="The rice annotation project (RAP)"/>
        </authorList>
    </citation>
    <scope>GENOME REANNOTATION</scope>
    <source>
        <strain evidence="6">cv. Nipponbare</strain>
    </source>
</reference>
<dbReference type="PANTHER" id="PTHR33170">
    <property type="entry name" value="DUF4283 DOMAIN-CONTAINING PROTEIN-RELATED"/>
    <property type="match status" value="1"/>
</dbReference>
<evidence type="ECO:0000256" key="2">
    <source>
        <dbReference type="SAM" id="MobiDB-lite"/>
    </source>
</evidence>
<dbReference type="PROSITE" id="PS50158">
    <property type="entry name" value="ZF_CCHC"/>
    <property type="match status" value="2"/>
</dbReference>
<evidence type="ECO:0000259" key="4">
    <source>
        <dbReference type="PROSITE" id="PS50878"/>
    </source>
</evidence>
<dbReference type="InterPro" id="IPR036691">
    <property type="entry name" value="Endo/exonu/phosph_ase_sf"/>
</dbReference>
<dbReference type="Proteomes" id="UP000000763">
    <property type="component" value="Chromosome 10"/>
</dbReference>
<sequence length="1265" mass="144122">MASDKKNTRNTILDSRVQTGDTQAAQCCSTGLSQLGSVGFHGDGDMSARREERCGDGDSLHGAGWSIRDLIPKQVEEIELPSRWLWVPRGRVLEPQLGFPARKAEIHKFGGSARRIWKAARRRVDSRSFAEVVRGDSMERRPPNPRPDQWQSNKRRAVDEEQRDWGDRAPWEREEEELRGRLLGQNQRRPEGRWRPDERREGGRNWQGEKGRVWQGEQREGLDVRRFDKGRKEQVQEGPREDTIKCYNCGEFGHHLVRCTKPSLCYVCKSSGHISSHCPTMMGSCKRVEIKFKGYGVNEQGFYSMKIDVPAGEGSKTACRGILSVIRGKGSVPKVMAELSSLFKGLKWDWKVRQINDNDFLVDFPNPEARSKLTLVKSFDFDKFPIKASVTESKMTVDELYVVWVRMYGMPDFARSEASIKAVAELVGELEEVDGTSVAKGEFVKMKIELIYINGVGYKLRWEVEKDSLKGTDLLPPDGNDDEEEDDRDEDKKDQEKKEEGDKGDLMDIDLQKKYAIRGYEDEEDGKCAIPTDSDIEKMREEENEGEDEEHEQGACEDVMGQIIEEEAFLKVERKNKKKGVIPAKRQGLRVRDKNVPVQLKAEIRKSKVNLNPGTSNPYAIFNSVDRNILKEIASASCITLGDSEEEINVNLEAICAREVAQAALFEAEQNLISMAAVDDSTGREEIEGAVTDETTHQEGVASDGLTVVDEEPIGEGLVKLKPGKAHQEGRDIFLSELGDAISKCVYPLLMGGDFNMYRYSSDKSNGVVDVRRMDMFNKFVNDHSLNEFYRAGCKFTWTNKQLSPVIGVLDRVFASNSWEQKNPLTLDGESTISDFTQIQTHIYDYYKKLFGREGCRNVHLSDDVWGTNLRLSEEDKLDLVKPFTFQEIDEVIKGMKSNTAPGPDGFPVGFYKNMWPEFRVLVKEMLDELHQGSLDTDRLKYGVVTLLPKVLDANTIKQYRPICVQNVIIKILTKTINERVARGCVILHETLHELKRKGEKGVIFKIDFEKAYDRVNWGFLYEVMKKNNFSPELISWVKKFNEGAKVSINIYGDQGPFFRTFRGLRQGDPLSPLLFNLVGDALAVILEKAKERGILKGLVPDLVPRGLSHLQYADDTILFIKVGDDNVRVLKFLLFCFEEMSGMKINYQKSEVYVLGVDKEEEIRIANMLNCKVGTMPFTYLGLPMHCEKVGMKDFRLIIQKVEKRLQTWKSGYLTYGGRKIKINSCMSSAPMYAMGFYYLPREFHKKMDSLRGNFYWQGLGEKK</sequence>
<feature type="compositionally biased region" description="Basic and acidic residues" evidence="2">
    <location>
        <begin position="188"/>
        <end position="221"/>
    </location>
</feature>
<evidence type="ECO:0000259" key="3">
    <source>
        <dbReference type="PROSITE" id="PS50158"/>
    </source>
</evidence>
<evidence type="ECO:0000313" key="6">
    <source>
        <dbReference type="Proteomes" id="UP000000763"/>
    </source>
</evidence>
<feature type="compositionally biased region" description="Acidic residues" evidence="2">
    <location>
        <begin position="542"/>
        <end position="551"/>
    </location>
</feature>
<dbReference type="Gene3D" id="3.60.10.10">
    <property type="entry name" value="Endonuclease/exonuclease/phosphatase"/>
    <property type="match status" value="1"/>
</dbReference>
<dbReference type="CDD" id="cd01650">
    <property type="entry name" value="RT_nLTR_like"/>
    <property type="match status" value="1"/>
</dbReference>
<organism evidence="5 6">
    <name type="scientific">Oryza sativa subsp. japonica</name>
    <name type="common">Rice</name>
    <dbReference type="NCBI Taxonomy" id="39947"/>
    <lineage>
        <taxon>Eukaryota</taxon>
        <taxon>Viridiplantae</taxon>
        <taxon>Streptophyta</taxon>
        <taxon>Embryophyta</taxon>
        <taxon>Tracheophyta</taxon>
        <taxon>Spermatophyta</taxon>
        <taxon>Magnoliopsida</taxon>
        <taxon>Liliopsida</taxon>
        <taxon>Poales</taxon>
        <taxon>Poaceae</taxon>
        <taxon>BOP clade</taxon>
        <taxon>Oryzoideae</taxon>
        <taxon>Oryzeae</taxon>
        <taxon>Oryzinae</taxon>
        <taxon>Oryza</taxon>
        <taxon>Oryza sativa</taxon>
    </lineage>
</organism>
<feature type="domain" description="CCHC-type" evidence="3">
    <location>
        <begin position="265"/>
        <end position="279"/>
    </location>
</feature>
<reference evidence="6" key="1">
    <citation type="journal article" date="2005" name="Nature">
        <title>The map-based sequence of the rice genome.</title>
        <authorList>
            <consortium name="International rice genome sequencing project (IRGSP)"/>
            <person name="Matsumoto T."/>
            <person name="Wu J."/>
            <person name="Kanamori H."/>
            <person name="Katayose Y."/>
            <person name="Fujisawa M."/>
            <person name="Namiki N."/>
            <person name="Mizuno H."/>
            <person name="Yamamoto K."/>
            <person name="Antonio B.A."/>
            <person name="Baba T."/>
            <person name="Sakata K."/>
            <person name="Nagamura Y."/>
            <person name="Aoki H."/>
            <person name="Arikawa K."/>
            <person name="Arita K."/>
            <person name="Bito T."/>
            <person name="Chiden Y."/>
            <person name="Fujitsuka N."/>
            <person name="Fukunaka R."/>
            <person name="Hamada M."/>
            <person name="Harada C."/>
            <person name="Hayashi A."/>
            <person name="Hijishita S."/>
            <person name="Honda M."/>
            <person name="Hosokawa S."/>
            <person name="Ichikawa Y."/>
            <person name="Idonuma A."/>
            <person name="Iijima M."/>
            <person name="Ikeda M."/>
            <person name="Ikeno M."/>
            <person name="Ito K."/>
            <person name="Ito S."/>
            <person name="Ito T."/>
            <person name="Ito Y."/>
            <person name="Ito Y."/>
            <person name="Iwabuchi A."/>
            <person name="Kamiya K."/>
            <person name="Karasawa W."/>
            <person name="Kurita K."/>
            <person name="Katagiri S."/>
            <person name="Kikuta A."/>
            <person name="Kobayashi H."/>
            <person name="Kobayashi N."/>
            <person name="Machita K."/>
            <person name="Maehara T."/>
            <person name="Masukawa M."/>
            <person name="Mizubayashi T."/>
            <person name="Mukai Y."/>
            <person name="Nagasaki H."/>
            <person name="Nagata Y."/>
            <person name="Naito S."/>
            <person name="Nakashima M."/>
            <person name="Nakama Y."/>
            <person name="Nakamichi Y."/>
            <person name="Nakamura M."/>
            <person name="Meguro A."/>
            <person name="Negishi M."/>
            <person name="Ohta I."/>
            <person name="Ohta T."/>
            <person name="Okamoto M."/>
            <person name="Ono N."/>
            <person name="Saji S."/>
            <person name="Sakaguchi M."/>
            <person name="Sakai K."/>
            <person name="Shibata M."/>
            <person name="Shimokawa T."/>
            <person name="Song J."/>
            <person name="Takazaki Y."/>
            <person name="Terasawa K."/>
            <person name="Tsugane M."/>
            <person name="Tsuji K."/>
            <person name="Ueda S."/>
            <person name="Waki K."/>
            <person name="Yamagata H."/>
            <person name="Yamamoto M."/>
            <person name="Yamamoto S."/>
            <person name="Yamane H."/>
            <person name="Yoshiki S."/>
            <person name="Yoshihara R."/>
            <person name="Yukawa K."/>
            <person name="Zhong H."/>
            <person name="Yano M."/>
            <person name="Yuan Q."/>
            <person name="Ouyang S."/>
            <person name="Liu J."/>
            <person name="Jones K.M."/>
            <person name="Gansberger K."/>
            <person name="Moffat K."/>
            <person name="Hill J."/>
            <person name="Bera J."/>
            <person name="Fadrosh D."/>
            <person name="Jin S."/>
            <person name="Johri S."/>
            <person name="Kim M."/>
            <person name="Overton L."/>
            <person name="Reardon M."/>
            <person name="Tsitrin T."/>
            <person name="Vuong H."/>
            <person name="Weaver B."/>
            <person name="Ciecko A."/>
            <person name="Tallon L."/>
            <person name="Jackson J."/>
            <person name="Pai G."/>
            <person name="Aken S.V."/>
            <person name="Utterback T."/>
            <person name="Reidmuller S."/>
            <person name="Feldblyum T."/>
            <person name="Hsiao J."/>
            <person name="Zismann V."/>
            <person name="Iobst S."/>
            <person name="de Vazeille A.R."/>
            <person name="Buell C.R."/>
            <person name="Ying K."/>
            <person name="Li Y."/>
            <person name="Lu T."/>
            <person name="Huang Y."/>
            <person name="Zhao Q."/>
            <person name="Feng Q."/>
            <person name="Zhang L."/>
            <person name="Zhu J."/>
            <person name="Weng Q."/>
            <person name="Mu J."/>
            <person name="Lu Y."/>
            <person name="Fan D."/>
            <person name="Liu Y."/>
            <person name="Guan J."/>
            <person name="Zhang Y."/>
            <person name="Yu S."/>
            <person name="Liu X."/>
            <person name="Zhang Y."/>
            <person name="Hong G."/>
            <person name="Han B."/>
            <person name="Choisne N."/>
            <person name="Demange N."/>
            <person name="Orjeda G."/>
            <person name="Samain S."/>
            <person name="Cattolico L."/>
            <person name="Pelletier E."/>
            <person name="Couloux A."/>
            <person name="Segurens B."/>
            <person name="Wincker P."/>
            <person name="D'Hont A."/>
            <person name="Scarpelli C."/>
            <person name="Weissenbach J."/>
            <person name="Salanoubat M."/>
            <person name="Quetier F."/>
            <person name="Yu Y."/>
            <person name="Kim H.R."/>
            <person name="Rambo T."/>
            <person name="Currie J."/>
            <person name="Collura K."/>
            <person name="Luo M."/>
            <person name="Yang T."/>
            <person name="Ammiraju J.S.S."/>
            <person name="Engler F."/>
            <person name="Soderlund C."/>
            <person name="Wing R.A."/>
            <person name="Palmer L.E."/>
            <person name="de la Bastide M."/>
            <person name="Spiegel L."/>
            <person name="Nascimento L."/>
            <person name="Zutavern T."/>
            <person name="O'Shaughnessy A."/>
            <person name="Dike S."/>
            <person name="Dedhia N."/>
            <person name="Preston R."/>
            <person name="Balija V."/>
            <person name="McCombie W.R."/>
            <person name="Chow T."/>
            <person name="Chen H."/>
            <person name="Chung M."/>
            <person name="Chen C."/>
            <person name="Shaw J."/>
            <person name="Wu H."/>
            <person name="Hsiao K."/>
            <person name="Chao Y."/>
            <person name="Chu M."/>
            <person name="Cheng C."/>
            <person name="Hour A."/>
            <person name="Lee P."/>
            <person name="Lin S."/>
            <person name="Lin Y."/>
            <person name="Liou J."/>
            <person name="Liu S."/>
            <person name="Hsing Y."/>
            <person name="Raghuvanshi S."/>
            <person name="Mohanty A."/>
            <person name="Bharti A.K."/>
            <person name="Gaur A."/>
            <person name="Gupta V."/>
            <person name="Kumar D."/>
            <person name="Ravi V."/>
            <person name="Vij S."/>
            <person name="Kapur A."/>
            <person name="Khurana P."/>
            <person name="Khurana P."/>
            <person name="Khurana J.P."/>
            <person name="Tyagi A.K."/>
            <person name="Gaikwad K."/>
            <person name="Singh A."/>
            <person name="Dalal V."/>
            <person name="Srivastava S."/>
            <person name="Dixit A."/>
            <person name="Pal A.K."/>
            <person name="Ghazi I.A."/>
            <person name="Yadav M."/>
            <person name="Pandit A."/>
            <person name="Bhargava A."/>
            <person name="Sureshbabu K."/>
            <person name="Batra K."/>
            <person name="Sharma T.R."/>
            <person name="Mohapatra T."/>
            <person name="Singh N.K."/>
            <person name="Messing J."/>
            <person name="Nelson A.B."/>
            <person name="Fuks G."/>
            <person name="Kavchok S."/>
            <person name="Keizer G."/>
            <person name="Linton E."/>
            <person name="Llaca V."/>
            <person name="Song R."/>
            <person name="Tanyolac B."/>
            <person name="Young S."/>
            <person name="Ho-Il K."/>
            <person name="Hahn J.H."/>
            <person name="Sangsakoo G."/>
            <person name="Vanavichit A."/>
            <person name="de Mattos Luiz.A.T."/>
            <person name="Zimmer P.D."/>
            <person name="Malone G."/>
            <person name="Dellagostin O."/>
            <person name="de Oliveira A.C."/>
            <person name="Bevan M."/>
            <person name="Bancroft I."/>
            <person name="Minx P."/>
            <person name="Cordum H."/>
            <person name="Wilson R."/>
            <person name="Cheng Z."/>
            <person name="Jin W."/>
            <person name="Jiang J."/>
            <person name="Leong S.A."/>
            <person name="Iwama H."/>
            <person name="Gojobori T."/>
            <person name="Itoh T."/>
            <person name="Niimura Y."/>
            <person name="Fujii Y."/>
            <person name="Habara T."/>
            <person name="Sakai H."/>
            <person name="Sato Y."/>
            <person name="Wilson G."/>
            <person name="Kumar K."/>
            <person name="McCouch S."/>
            <person name="Juretic N."/>
            <person name="Hoen D."/>
            <person name="Wright S."/>
            <person name="Bruskiewich R."/>
            <person name="Bureau T."/>
            <person name="Miyao A."/>
            <person name="Hirochika H."/>
            <person name="Nishikawa T."/>
            <person name="Kadowaki K."/>
            <person name="Sugiura M."/>
            <person name="Burr B."/>
            <person name="Sasaki T."/>
        </authorList>
    </citation>
    <scope>NUCLEOTIDE SEQUENCE [LARGE SCALE GENOMIC DNA]</scope>
    <source>
        <strain evidence="6">cv. Nipponbare</strain>
    </source>
</reference>
<dbReference type="Pfam" id="PF00078">
    <property type="entry name" value="RVT_1"/>
    <property type="match status" value="1"/>
</dbReference>
<keyword evidence="1" id="KW-0479">Metal-binding</keyword>
<feature type="region of interest" description="Disordered" evidence="2">
    <location>
        <begin position="1"/>
        <end position="20"/>
    </location>
</feature>
<feature type="domain" description="Reverse transcriptase" evidence="4">
    <location>
        <begin position="929"/>
        <end position="1186"/>
    </location>
</feature>
<dbReference type="SUPFAM" id="SSF56672">
    <property type="entry name" value="DNA/RNA polymerases"/>
    <property type="match status" value="1"/>
</dbReference>
<protein>
    <submittedName>
        <fullName evidence="5">Retroelement</fullName>
    </submittedName>
</protein>
<dbReference type="PANTHER" id="PTHR33170:SF2">
    <property type="entry name" value="OS12G0531500 PROTEIN"/>
    <property type="match status" value="1"/>
</dbReference>
<dbReference type="InterPro" id="IPR000477">
    <property type="entry name" value="RT_dom"/>
</dbReference>
<keyword evidence="1" id="KW-0863">Zinc-finger</keyword>
<feature type="compositionally biased region" description="Acidic residues" evidence="2">
    <location>
        <begin position="479"/>
        <end position="489"/>
    </location>
</feature>
<dbReference type="Pfam" id="PF00098">
    <property type="entry name" value="zf-CCHC"/>
    <property type="match status" value="1"/>
</dbReference>
<dbReference type="InterPro" id="IPR043502">
    <property type="entry name" value="DNA/RNA_pol_sf"/>
</dbReference>
<dbReference type="Gene3D" id="4.10.60.10">
    <property type="entry name" value="Zinc finger, CCHC-type"/>
    <property type="match status" value="1"/>
</dbReference>
<feature type="domain" description="CCHC-type" evidence="3">
    <location>
        <begin position="245"/>
        <end position="261"/>
    </location>
</feature>
<feature type="region of interest" description="Disordered" evidence="2">
    <location>
        <begin position="470"/>
        <end position="505"/>
    </location>
</feature>
<evidence type="ECO:0000313" key="5">
    <source>
        <dbReference type="EMBL" id="AAM08819.1"/>
    </source>
</evidence>
<dbReference type="GO" id="GO:0008270">
    <property type="term" value="F:zinc ion binding"/>
    <property type="evidence" value="ECO:0007669"/>
    <property type="project" value="UniProtKB-KW"/>
</dbReference>
<dbReference type="InterPro" id="IPR001878">
    <property type="entry name" value="Znf_CCHC"/>
</dbReference>